<dbReference type="PANTHER" id="PTHR31530">
    <property type="entry name" value="MAJOR INTRINSICALLY DISORDERED NOTCH2-BINDING RECEPTOR 1 MINAR1 FAMILY MEMBER"/>
    <property type="match status" value="1"/>
</dbReference>
<evidence type="ECO:0000256" key="4">
    <source>
        <dbReference type="ARBA" id="ARBA00023136"/>
    </source>
</evidence>
<evidence type="ECO:0000259" key="7">
    <source>
        <dbReference type="Pfam" id="PF06789"/>
    </source>
</evidence>
<keyword evidence="2 6" id="KW-0812">Transmembrane</keyword>
<dbReference type="GeneTree" id="ENSGT00530000063851"/>
<evidence type="ECO:0000256" key="1">
    <source>
        <dbReference type="ARBA" id="ARBA00006410"/>
    </source>
</evidence>
<keyword evidence="4 6" id="KW-0472">Membrane</keyword>
<accession>A0A3B4E925</accession>
<evidence type="ECO:0000313" key="8">
    <source>
        <dbReference type="Ensembl" id="ENSPNAP00000032193.2"/>
    </source>
</evidence>
<name>A0A3B4E925_PYGNA</name>
<reference evidence="8 9" key="1">
    <citation type="submission" date="2020-10" db="EMBL/GenBank/DDBJ databases">
        <title>Pygocentrus nattereri (red-bellied piranha) genome, fPygNat1, primary haplotype.</title>
        <authorList>
            <person name="Myers G."/>
            <person name="Meyer A."/>
            <person name="Karagic N."/>
            <person name="Pippel M."/>
            <person name="Winkler S."/>
            <person name="Tracey A."/>
            <person name="Wood J."/>
            <person name="Formenti G."/>
            <person name="Howe K."/>
            <person name="Fedrigo O."/>
            <person name="Jarvis E.D."/>
        </authorList>
    </citation>
    <scope>NUCLEOTIDE SEQUENCE [LARGE SCALE GENOMIC DNA]</scope>
</reference>
<evidence type="ECO:0000256" key="5">
    <source>
        <dbReference type="ARBA" id="ARBA00037847"/>
    </source>
</evidence>
<evidence type="ECO:0000256" key="2">
    <source>
        <dbReference type="ARBA" id="ARBA00022692"/>
    </source>
</evidence>
<protein>
    <recommendedName>
        <fullName evidence="7">Major intrinsically disordered Notch2-binding receptor 1-like C-terminal domain-containing protein</fullName>
    </recommendedName>
</protein>
<evidence type="ECO:0000313" key="9">
    <source>
        <dbReference type="Proteomes" id="UP001501920"/>
    </source>
</evidence>
<keyword evidence="3 6" id="KW-1133">Transmembrane helix</keyword>
<evidence type="ECO:0000256" key="6">
    <source>
        <dbReference type="SAM" id="Phobius"/>
    </source>
</evidence>
<dbReference type="Proteomes" id="UP001501920">
    <property type="component" value="Chromosome 18"/>
</dbReference>
<reference evidence="8" key="2">
    <citation type="submission" date="2025-08" db="UniProtKB">
        <authorList>
            <consortium name="Ensembl"/>
        </authorList>
    </citation>
    <scope>IDENTIFICATION</scope>
</reference>
<feature type="domain" description="Major intrinsically disordered Notch2-binding receptor 1-like C-terminal" evidence="7">
    <location>
        <begin position="61"/>
        <end position="184"/>
    </location>
</feature>
<dbReference type="Pfam" id="PF06789">
    <property type="entry name" value="MINAR1_C"/>
    <property type="match status" value="1"/>
</dbReference>
<dbReference type="Ensembl" id="ENSPNAT00000021874.2">
    <property type="protein sequence ID" value="ENSPNAP00000032193.2"/>
    <property type="gene ID" value="ENSPNAG00000020000.2"/>
</dbReference>
<dbReference type="AlphaFoldDB" id="A0A3B4E925"/>
<organism evidence="8 9">
    <name type="scientific">Pygocentrus nattereri</name>
    <name type="common">Red-bellied piranha</name>
    <dbReference type="NCBI Taxonomy" id="42514"/>
    <lineage>
        <taxon>Eukaryota</taxon>
        <taxon>Metazoa</taxon>
        <taxon>Chordata</taxon>
        <taxon>Craniata</taxon>
        <taxon>Vertebrata</taxon>
        <taxon>Euteleostomi</taxon>
        <taxon>Actinopterygii</taxon>
        <taxon>Neopterygii</taxon>
        <taxon>Teleostei</taxon>
        <taxon>Ostariophysi</taxon>
        <taxon>Characiformes</taxon>
        <taxon>Characoidei</taxon>
        <taxon>Pygocentrus</taxon>
    </lineage>
</organism>
<keyword evidence="9" id="KW-1185">Reference proteome</keyword>
<dbReference type="InterPro" id="IPR039706">
    <property type="entry name" value="MINAR1-like"/>
</dbReference>
<comment type="similarity">
    <text evidence="1">Belongs to the MINAR family.</text>
</comment>
<evidence type="ECO:0000256" key="3">
    <source>
        <dbReference type="ARBA" id="ARBA00022989"/>
    </source>
</evidence>
<feature type="transmembrane region" description="Helical" evidence="6">
    <location>
        <begin position="159"/>
        <end position="183"/>
    </location>
</feature>
<dbReference type="GO" id="GO:0012505">
    <property type="term" value="C:endomembrane system"/>
    <property type="evidence" value="ECO:0007669"/>
    <property type="project" value="UniProtKB-SubCell"/>
</dbReference>
<reference evidence="8" key="3">
    <citation type="submission" date="2025-09" db="UniProtKB">
        <authorList>
            <consortium name="Ensembl"/>
        </authorList>
    </citation>
    <scope>IDENTIFICATION</scope>
</reference>
<sequence length="188" mass="21748">MKGHHIWAKNMDITVLPNNNHPEKFLQLDVGMLPATHGMFQIGAALSGQKQWQNRVYSQVSVQGFDHELEQHITPLTLKPKIKKNPLYMDIRTAEAEENHRTKPSWTIEDYDRHAMHGNLAEYLQEDPRKLNFWLEDLYTPGFDSLLKKKEAELKRNKICKILTSVILSVCVVVIIITVPIVVTQRKN</sequence>
<proteinExistence type="inferred from homology"/>
<dbReference type="InterPro" id="IPR009626">
    <property type="entry name" value="MINAR1-like_C"/>
</dbReference>
<dbReference type="OMA" id="EAMEDRK"/>
<comment type="subcellular location">
    <subcellularLocation>
        <location evidence="5">Endomembrane system</location>
        <topology evidence="5">Single-pass membrane protein</topology>
    </subcellularLocation>
</comment>
<dbReference type="PANTHER" id="PTHR31530:SF4">
    <property type="entry name" value="MAJOR INTRINSICALLY DISORDERED NOTCH2-BINDING RECEPTOR 1-LIKE"/>
    <property type="match status" value="1"/>
</dbReference>